<evidence type="ECO:0000256" key="2">
    <source>
        <dbReference type="SAM" id="MobiDB-lite"/>
    </source>
</evidence>
<evidence type="ECO:0000259" key="4">
    <source>
        <dbReference type="Pfam" id="PF24165"/>
    </source>
</evidence>
<evidence type="ECO:0000313" key="5">
    <source>
        <dbReference type="EMBL" id="ATS94096.1"/>
    </source>
</evidence>
<feature type="coiled-coil region" evidence="1">
    <location>
        <begin position="446"/>
        <end position="473"/>
    </location>
</feature>
<feature type="region of interest" description="Disordered" evidence="2">
    <location>
        <begin position="830"/>
        <end position="855"/>
    </location>
</feature>
<protein>
    <submittedName>
        <fullName evidence="5">Tail length tape-measure protein</fullName>
    </submittedName>
</protein>
<organism evidence="5 6">
    <name type="scientific">Pectobacterium phage DU_PP_V</name>
    <dbReference type="NCBI Taxonomy" id="2041492"/>
    <lineage>
        <taxon>Viruses</taxon>
        <taxon>Duplodnaviria</taxon>
        <taxon>Heunggongvirae</taxon>
        <taxon>Uroviricota</taxon>
        <taxon>Caudoviricetes</taxon>
        <taxon>Demerecviridae</taxon>
        <taxon>Mccorquodalevirinae</taxon>
        <taxon>Hongcheonvirus</taxon>
        <taxon>Hongcheonvirus DUPPV</taxon>
    </lineage>
</organism>
<evidence type="ECO:0000259" key="3">
    <source>
        <dbReference type="Pfam" id="PF24164"/>
    </source>
</evidence>
<feature type="domain" description="Tape measure protein PB2 N-terminal" evidence="3">
    <location>
        <begin position="2"/>
        <end position="83"/>
    </location>
</feature>
<dbReference type="Proteomes" id="UP000240663">
    <property type="component" value="Segment"/>
</dbReference>
<keyword evidence="6" id="KW-1185">Reference proteome</keyword>
<sequence>MATDKLIRELLINVKQQGATKVTKTLNSIVDGLQDAAAGAELTNEQLNKLPKTLMSIEKAADRAGRSLGKVAVTRGMGAINTTLTQLANKIDDLSLVMIELADVTKIGFEDMVKSSRNMSNNVGRSIERVEDGINDLHRTTVRAGQGLDGMGNNARRASRALGDTSGSSRGLTRDFAAMAKVGGTLPILYAAIASNIFVLQSAFEQLKLGDQLNRLEQFGSIVGTTTGTPVQSLAIALQEAVGYAVSYEEAMRQASSASAYGFDSTQLEQFGLVARRAAAVLGVDMTDALNRVIKGVSKQEIELLDELGVTIRLNDAYATYVNRLNAANTGLQYNMNSLSTFQKQQAYANAVIEESTKRFGHLDKVLRATPWEQFAATADSALRKIQQSAASFLGPTIASINAVIASSQAEGSISAAIAQQNTNRQVNSSDTGAVALSLSSSQKGYSDALSRYREALAARNKLQDEYNKAYEKASYLGRVAIDQVGQGIPVSLSAAAGTSKENQAAVETIAMMGHQLTAANKEIQDSTEDLGAWNRAVELAGEKAKQASPELQQFIGLTRDMDTPGASVDFNSTALANVADAVKEYQQIQKTSQDINSDIQNVAQSTDTAGKAAQSLSNVVRVIEDLSKKTGQNMDTLVANLKLGVNSMSELKAQSTAITNYSKNQLDDSKHKLEVEQEIAKVYKETGSKDKATAAGRALEIKQLQQQQTYLQAILDTNKGNKALEKEIIESRYEQLKLQNQGMEADKKTKDRRDKYLGVEEQIALLNNRTMTAQQYKVAQLNTELAIEQKKLDFYSKQKDKLAEHEQTRQRIAQLEREQWENRMSMQNTTTANQEREMQLAQRQRGSTGQAANLQENLDYYTRRKEQLKGNSEAQAELAAKIRETSVAMSELRVQREREMQSMVGSSLGATYTPTTGLTGEDKEFADMQNKMASYDQAISKMSELNSEATAVGQSLGNLTNSVMQFSQGSLDMTSMVAAGMQSVSSMIQYSTSNQVSAIDAAIAAEQKRDGKSEESKAKIKRLEAEKVKIQQDAAKKQIIIQTAVAVMQAATSVPYPWSIPLMVAAGLAGALALAQASNASSMSSIGDSSSDTASSLSLGERQKNIDVSMSANQGELSYIRGEKGIGNANTFVPRAEGGNMYPGVSYGLGEHGMEVATPLVPMKVTPAEEVSRSGSGPAIGNLTLQLTAFDALSLKDYLANNSDAVRNAVEQALNEQGTSLDRLNR</sequence>
<feature type="coiled-coil region" evidence="1">
    <location>
        <begin position="779"/>
        <end position="819"/>
    </location>
</feature>
<dbReference type="Pfam" id="PF24165">
    <property type="entry name" value="TMP_C"/>
    <property type="match status" value="1"/>
</dbReference>
<feature type="coiled-coil region" evidence="1">
    <location>
        <begin position="1014"/>
        <end position="1041"/>
    </location>
</feature>
<dbReference type="EMBL" id="MF979564">
    <property type="protein sequence ID" value="ATS94096.1"/>
    <property type="molecule type" value="Genomic_DNA"/>
</dbReference>
<keyword evidence="1" id="KW-0175">Coiled coil</keyword>
<feature type="compositionally biased region" description="Polar residues" evidence="2">
    <location>
        <begin position="842"/>
        <end position="855"/>
    </location>
</feature>
<feature type="domain" description="Tape measure protein PB2 C-terminal" evidence="4">
    <location>
        <begin position="1192"/>
        <end position="1226"/>
    </location>
</feature>
<reference evidence="5 6" key="1">
    <citation type="submission" date="2017-09" db="EMBL/GenBank/DDBJ databases">
        <title>Complete genome sequence of bacteriophage (DU_PP_V) infecting Pectobacterium spp.</title>
        <authorList>
            <person name="Park T.-H."/>
        </authorList>
    </citation>
    <scope>NUCLEOTIDE SEQUENCE [LARGE SCALE GENOMIC DNA]</scope>
</reference>
<dbReference type="Pfam" id="PF24164">
    <property type="entry name" value="TMP_N"/>
    <property type="match status" value="1"/>
</dbReference>
<evidence type="ECO:0000256" key="1">
    <source>
        <dbReference type="SAM" id="Coils"/>
    </source>
</evidence>
<name>A0A2D2W719_9CAUD</name>
<accession>A0A2D2W719</accession>
<feature type="coiled-coil region" evidence="1">
    <location>
        <begin position="727"/>
        <end position="754"/>
    </location>
</feature>
<evidence type="ECO:0000313" key="6">
    <source>
        <dbReference type="Proteomes" id="UP000240663"/>
    </source>
</evidence>
<proteinExistence type="predicted"/>
<dbReference type="InterPro" id="IPR056207">
    <property type="entry name" value="TMP_PB2_N"/>
</dbReference>
<dbReference type="InterPro" id="IPR056208">
    <property type="entry name" value="TMP_PB2_C"/>
</dbReference>
<gene>
    <name evidence="5" type="ORF">P13BB106kb_p112</name>
</gene>